<evidence type="ECO:0000313" key="7">
    <source>
        <dbReference type="EMBL" id="PUA40613.1"/>
    </source>
</evidence>
<dbReference type="PANTHER" id="PTHR39535">
    <property type="entry name" value="SPORULATION-DELAYING PROTEIN SDPB"/>
    <property type="match status" value="1"/>
</dbReference>
<feature type="transmembrane region" description="Helical" evidence="5">
    <location>
        <begin position="78"/>
        <end position="94"/>
    </location>
</feature>
<dbReference type="RefSeq" id="WP_108530341.1">
    <property type="nucleotide sequence ID" value="NZ_PYHP01000009.1"/>
</dbReference>
<feature type="transmembrane region" description="Helical" evidence="5">
    <location>
        <begin position="162"/>
        <end position="185"/>
    </location>
</feature>
<evidence type="ECO:0000256" key="1">
    <source>
        <dbReference type="ARBA" id="ARBA00004127"/>
    </source>
</evidence>
<organism evidence="7 8">
    <name type="scientific">Paenibacillus elgii</name>
    <dbReference type="NCBI Taxonomy" id="189691"/>
    <lineage>
        <taxon>Bacteria</taxon>
        <taxon>Bacillati</taxon>
        <taxon>Bacillota</taxon>
        <taxon>Bacilli</taxon>
        <taxon>Bacillales</taxon>
        <taxon>Paenibacillaceae</taxon>
        <taxon>Paenibacillus</taxon>
    </lineage>
</organism>
<dbReference type="EMBL" id="PYHP01000009">
    <property type="protein sequence ID" value="PUA40613.1"/>
    <property type="molecule type" value="Genomic_DNA"/>
</dbReference>
<dbReference type="InterPro" id="IPR023894">
    <property type="entry name" value="Sporulation_SdpB"/>
</dbReference>
<protein>
    <recommendedName>
        <fullName evidence="6">HTTM-like domain-containing protein</fullName>
    </recommendedName>
</protein>
<keyword evidence="3 5" id="KW-1133">Transmembrane helix</keyword>
<accession>A0A2T6G8X0</accession>
<evidence type="ECO:0000256" key="4">
    <source>
        <dbReference type="ARBA" id="ARBA00023136"/>
    </source>
</evidence>
<comment type="caution">
    <text evidence="7">The sequence shown here is derived from an EMBL/GenBank/DDBJ whole genome shotgun (WGS) entry which is preliminary data.</text>
</comment>
<feature type="transmembrane region" description="Helical" evidence="5">
    <location>
        <begin position="265"/>
        <end position="287"/>
    </location>
</feature>
<evidence type="ECO:0000256" key="3">
    <source>
        <dbReference type="ARBA" id="ARBA00022989"/>
    </source>
</evidence>
<sequence>MLSKLGAYAHGLARNTDPWTNVYGLARTLIASASALTLSINDARVFFRPYSGSLTYPNCEGTLSLFCTVPNDFTYLNLIRWLCVIGLLVIASGWRPRITGILHFWIAYSFNVSALTLDGGEQVTTVLTFLLLPITLTDPRKWHWQKNKPVDTLSDARITKRLIAIVTFHAIRFQVAILYFHSTIAKLFEPTWLDGTAVYYYLTDPMLGLPPFFLRLVDPVLTSPAVVIPTWGTLILQSFLFGALFSPKKHWKFYLTAALLLHELIAIMLGLISFSIIMSAALILYLVPFEYQLRPFKTFRFSFKKTPDLEQELASSGKGVSTMQ</sequence>
<evidence type="ECO:0000256" key="5">
    <source>
        <dbReference type="SAM" id="Phobius"/>
    </source>
</evidence>
<feature type="domain" description="HTTM-like" evidence="6">
    <location>
        <begin position="15"/>
        <end position="290"/>
    </location>
</feature>
<evidence type="ECO:0000313" key="8">
    <source>
        <dbReference type="Proteomes" id="UP000244184"/>
    </source>
</evidence>
<keyword evidence="2 5" id="KW-0812">Transmembrane</keyword>
<reference evidence="7 8" key="1">
    <citation type="submission" date="2018-03" db="EMBL/GenBank/DDBJ databases">
        <title>Genome sequence of Paenibacillus elgii strain AC13 an antimicrobial compound producing bacteria.</title>
        <authorList>
            <person name="Kurokawa A.S."/>
            <person name="Araujo J.F."/>
            <person name="Costa R.A."/>
            <person name="Ortega D.B."/>
            <person name="Pires A.S."/>
            <person name="Pappas G.J.Jr."/>
            <person name="Franco O.L."/>
            <person name="Barreto C."/>
            <person name="Magalhaes B.S."/>
            <person name="Kruger R.H."/>
        </authorList>
    </citation>
    <scope>NUCLEOTIDE SEQUENCE [LARGE SCALE GENOMIC DNA]</scope>
    <source>
        <strain evidence="7 8">AC13</strain>
    </source>
</reference>
<dbReference type="NCBIfam" id="TIGR04033">
    <property type="entry name" value="export_SdpB"/>
    <property type="match status" value="1"/>
</dbReference>
<feature type="transmembrane region" description="Helical" evidence="5">
    <location>
        <begin position="226"/>
        <end position="245"/>
    </location>
</feature>
<evidence type="ECO:0000259" key="6">
    <source>
        <dbReference type="SMART" id="SM00752"/>
    </source>
</evidence>
<evidence type="ECO:0000256" key="2">
    <source>
        <dbReference type="ARBA" id="ARBA00022692"/>
    </source>
</evidence>
<dbReference type="GO" id="GO:0012505">
    <property type="term" value="C:endomembrane system"/>
    <property type="evidence" value="ECO:0007669"/>
    <property type="project" value="UniProtKB-SubCell"/>
</dbReference>
<dbReference type="Proteomes" id="UP000244184">
    <property type="component" value="Unassembled WGS sequence"/>
</dbReference>
<proteinExistence type="predicted"/>
<comment type="subcellular location">
    <subcellularLocation>
        <location evidence="1">Endomembrane system</location>
        <topology evidence="1">Multi-pass membrane protein</topology>
    </subcellularLocation>
</comment>
<name>A0A2T6G8X0_9BACL</name>
<feature type="transmembrane region" description="Helical" evidence="5">
    <location>
        <begin position="197"/>
        <end position="214"/>
    </location>
</feature>
<keyword evidence="4 5" id="KW-0472">Membrane</keyword>
<dbReference type="PANTHER" id="PTHR39535:SF2">
    <property type="entry name" value="HTTM DOMAIN-CONTAINING PROTEIN"/>
    <property type="match status" value="1"/>
</dbReference>
<dbReference type="SMART" id="SM00752">
    <property type="entry name" value="HTTM"/>
    <property type="match status" value="1"/>
</dbReference>
<dbReference type="InterPro" id="IPR052964">
    <property type="entry name" value="Sporulation_signal_mat"/>
</dbReference>
<dbReference type="InterPro" id="IPR011020">
    <property type="entry name" value="HTTM-like"/>
</dbReference>
<dbReference type="AlphaFoldDB" id="A0A2T6G8X0"/>
<gene>
    <name evidence="7" type="ORF">C8Z91_03905</name>
</gene>